<feature type="transmembrane region" description="Helical" evidence="1">
    <location>
        <begin position="285"/>
        <end position="305"/>
    </location>
</feature>
<dbReference type="Proteomes" id="UP000030671">
    <property type="component" value="Unassembled WGS sequence"/>
</dbReference>
<feature type="transmembrane region" description="Helical" evidence="1">
    <location>
        <begin position="163"/>
        <end position="184"/>
    </location>
</feature>
<protein>
    <submittedName>
        <fullName evidence="2">Uncharacterized protein</fullName>
    </submittedName>
</protein>
<evidence type="ECO:0000313" key="2">
    <source>
        <dbReference type="EMBL" id="ETW84156.1"/>
    </source>
</evidence>
<dbReference type="RefSeq" id="XP_009543860.1">
    <property type="nucleotide sequence ID" value="XM_009545565.1"/>
</dbReference>
<keyword evidence="1" id="KW-0472">Membrane</keyword>
<keyword evidence="1" id="KW-1133">Transmembrane helix</keyword>
<evidence type="ECO:0000313" key="3">
    <source>
        <dbReference type="Proteomes" id="UP000030671"/>
    </source>
</evidence>
<dbReference type="GeneID" id="20673273"/>
<dbReference type="AlphaFoldDB" id="W4KGF8"/>
<dbReference type="eggNOG" id="ENOG502SS3Y">
    <property type="taxonomic scope" value="Eukaryota"/>
</dbReference>
<dbReference type="HOGENOM" id="CLU_044614_9_3_1"/>
<keyword evidence="3" id="KW-1185">Reference proteome</keyword>
<gene>
    <name evidence="2" type="ORF">HETIRDRAFT_415863</name>
</gene>
<feature type="transmembrane region" description="Helical" evidence="1">
    <location>
        <begin position="108"/>
        <end position="128"/>
    </location>
</feature>
<feature type="transmembrane region" description="Helical" evidence="1">
    <location>
        <begin position="245"/>
        <end position="265"/>
    </location>
</feature>
<dbReference type="KEGG" id="hir:HETIRDRAFT_415863"/>
<keyword evidence="1" id="KW-0812">Transmembrane</keyword>
<proteinExistence type="predicted"/>
<dbReference type="InParanoid" id="W4KGF8"/>
<dbReference type="EMBL" id="KI925456">
    <property type="protein sequence ID" value="ETW84156.1"/>
    <property type="molecule type" value="Genomic_DNA"/>
</dbReference>
<sequence>MPNAVRRHLHGSHNLFDIHHLARLISAIRLFSFADSASQSQRGFNSRANLAMLLATLVMFASSTASWALGFTVIIKLIENELLVDPDQPLESKYAMVNQSVFGMNISLPYLALVNYLIGDAIVVWRAWVLWRNSPKVMTVPIVLWTCSVGPKSRPKFHDNTEVTFNLSLIIVASVLFGVFQIISISVPTHRMGIMTGYSQLASWAFELATNIVATSLIGYKTWTYRRFIRQNIIGKNRKTSIQKILAILVESGILYCFVWIALIVCGTVPISGVRAVDAGASADLFLSVSSHIAGIYPTIIVVLVSMQNTVWDVSGFTSDVLSKPQFIAPETDILPKTTGHESISRPTLSTKTSASTQIGDADWLELKADARQIQ</sequence>
<feature type="transmembrane region" description="Helical" evidence="1">
    <location>
        <begin position="204"/>
        <end position="224"/>
    </location>
</feature>
<dbReference type="OrthoDB" id="3214103at2759"/>
<name>W4KGF8_HETIT</name>
<evidence type="ECO:0000256" key="1">
    <source>
        <dbReference type="SAM" id="Phobius"/>
    </source>
</evidence>
<accession>W4KGF8</accession>
<reference evidence="2 3" key="1">
    <citation type="journal article" date="2012" name="New Phytol.">
        <title>Insight into trade-off between wood decay and parasitism from the genome of a fungal forest pathogen.</title>
        <authorList>
            <person name="Olson A."/>
            <person name="Aerts A."/>
            <person name="Asiegbu F."/>
            <person name="Belbahri L."/>
            <person name="Bouzid O."/>
            <person name="Broberg A."/>
            <person name="Canback B."/>
            <person name="Coutinho P.M."/>
            <person name="Cullen D."/>
            <person name="Dalman K."/>
            <person name="Deflorio G."/>
            <person name="van Diepen L.T."/>
            <person name="Dunand C."/>
            <person name="Duplessis S."/>
            <person name="Durling M."/>
            <person name="Gonthier P."/>
            <person name="Grimwood J."/>
            <person name="Fossdal C.G."/>
            <person name="Hansson D."/>
            <person name="Henrissat B."/>
            <person name="Hietala A."/>
            <person name="Himmelstrand K."/>
            <person name="Hoffmeister D."/>
            <person name="Hogberg N."/>
            <person name="James T.Y."/>
            <person name="Karlsson M."/>
            <person name="Kohler A."/>
            <person name="Kues U."/>
            <person name="Lee Y.H."/>
            <person name="Lin Y.C."/>
            <person name="Lind M."/>
            <person name="Lindquist E."/>
            <person name="Lombard V."/>
            <person name="Lucas S."/>
            <person name="Lunden K."/>
            <person name="Morin E."/>
            <person name="Murat C."/>
            <person name="Park J."/>
            <person name="Raffaello T."/>
            <person name="Rouze P."/>
            <person name="Salamov A."/>
            <person name="Schmutz J."/>
            <person name="Solheim H."/>
            <person name="Stahlberg J."/>
            <person name="Velez H."/>
            <person name="de Vries R.P."/>
            <person name="Wiebenga A."/>
            <person name="Woodward S."/>
            <person name="Yakovlev I."/>
            <person name="Garbelotto M."/>
            <person name="Martin F."/>
            <person name="Grigoriev I.V."/>
            <person name="Stenlid J."/>
        </authorList>
    </citation>
    <scope>NUCLEOTIDE SEQUENCE [LARGE SCALE GENOMIC DNA]</scope>
    <source>
        <strain evidence="2 3">TC 32-1</strain>
    </source>
</reference>
<organism evidence="2 3">
    <name type="scientific">Heterobasidion irregulare (strain TC 32-1)</name>
    <dbReference type="NCBI Taxonomy" id="747525"/>
    <lineage>
        <taxon>Eukaryota</taxon>
        <taxon>Fungi</taxon>
        <taxon>Dikarya</taxon>
        <taxon>Basidiomycota</taxon>
        <taxon>Agaricomycotina</taxon>
        <taxon>Agaricomycetes</taxon>
        <taxon>Russulales</taxon>
        <taxon>Bondarzewiaceae</taxon>
        <taxon>Heterobasidion</taxon>
        <taxon>Heterobasidion annosum species complex</taxon>
    </lineage>
</organism>
<feature type="transmembrane region" description="Helical" evidence="1">
    <location>
        <begin position="50"/>
        <end position="75"/>
    </location>
</feature>